<dbReference type="Proteomes" id="UP001055219">
    <property type="component" value="Unassembled WGS sequence"/>
</dbReference>
<name>A0A9Q0BHJ1_9HYPO</name>
<feature type="region of interest" description="Disordered" evidence="1">
    <location>
        <begin position="1"/>
        <end position="23"/>
    </location>
</feature>
<evidence type="ECO:0000313" key="3">
    <source>
        <dbReference type="Proteomes" id="UP001055219"/>
    </source>
</evidence>
<sequence>MYPDNDLEMASGHRGYPQNSRRRPLIIQHDASERPRPTPVVYGVATWAQGLRRSGSHQSYARMSLAPPRQSRRPRGRSLHDPNGSIQGFQGPGPQGAFSAELQHQALGLWNFTGLLNQEQTASLGPQQGIWDTPPPAFKNSIEQSFQLRPPSQWPGPGPFSFSSDNSAHQYPFLMSDTCPTTLISCDDPIQDAQQAPLDMFGFQSPSYLASDMSSSGADRPEMGDTRMLGVGDDGAQFPMDPSHRSRQDPSVSPKDTQSRNVSVYTGKATCAPRALDPLSSHHDTGHVYSAEYQGFPGPTKDMLDFNRTLQVDKDSPSDKDRVTLWPRNIPLAPRQECQWIIPPRSLGSSRLPEQCRVKKIKCSFKNDPNVCDNCRPPLERRGRNQKPCVPADVVQLVKQGGLNLEGKLDPMAVMKPSSHMAALYASHRTDGVDANTGVSRLHIDPVPDTIHLPTLCRGIQRRISEGHHRLHVCIQPRANAPDETLYKIDLKGCLAWIQQLELGSTARSFRDLIDHDVPKFRNWRDWVSFSDGCKNINIKRVDVVHLVEGLLRCNEISQFQHFKIDGVSSGLDDIGIPLSRIVARGLELVVFERVQTTLNTQNGDTFTPELLRAIGKLTMFVMRRLSWPSVFAGCRTDAKAEEEFETRLNEICRRLHYHYGYIVQDRGVQPDSDVDSALVAGVEIVVAMTTESGHGDSVQQQRV</sequence>
<evidence type="ECO:0000313" key="2">
    <source>
        <dbReference type="EMBL" id="KAI6784805.1"/>
    </source>
</evidence>
<dbReference type="OrthoDB" id="10371444at2759"/>
<keyword evidence="3" id="KW-1185">Reference proteome</keyword>
<proteinExistence type="predicted"/>
<reference evidence="2" key="1">
    <citation type="journal article" date="2021" name="J Fungi (Basel)">
        <title>Genomic and Metabolomic Analyses of the Marine Fungus Emericellopsis cladophorae: Insights into Saltwater Adaptability Mechanisms and Its Biosynthetic Potential.</title>
        <authorList>
            <person name="Goncalves M.F.M."/>
            <person name="Hilario S."/>
            <person name="Van de Peer Y."/>
            <person name="Esteves A.C."/>
            <person name="Alves A."/>
        </authorList>
    </citation>
    <scope>NUCLEOTIDE SEQUENCE</scope>
    <source>
        <strain evidence="2">MUM 19.33</strain>
    </source>
</reference>
<feature type="region of interest" description="Disordered" evidence="1">
    <location>
        <begin position="53"/>
        <end position="97"/>
    </location>
</feature>
<protein>
    <submittedName>
        <fullName evidence="2">Uncharacterized protein</fullName>
    </submittedName>
</protein>
<dbReference type="GeneID" id="75834371"/>
<dbReference type="EMBL" id="JAGIXG020000003">
    <property type="protein sequence ID" value="KAI6784805.1"/>
    <property type="molecule type" value="Genomic_DNA"/>
</dbReference>
<dbReference type="AlphaFoldDB" id="A0A9Q0BHJ1"/>
<feature type="region of interest" description="Disordered" evidence="1">
    <location>
        <begin position="232"/>
        <end position="262"/>
    </location>
</feature>
<comment type="caution">
    <text evidence="2">The sequence shown here is derived from an EMBL/GenBank/DDBJ whole genome shotgun (WGS) entry which is preliminary data.</text>
</comment>
<reference evidence="2" key="2">
    <citation type="submission" date="2022-07" db="EMBL/GenBank/DDBJ databases">
        <authorList>
            <person name="Goncalves M.F.M."/>
            <person name="Hilario S."/>
            <person name="Van De Peer Y."/>
            <person name="Esteves A.C."/>
            <person name="Alves A."/>
        </authorList>
    </citation>
    <scope>NUCLEOTIDE SEQUENCE</scope>
    <source>
        <strain evidence="2">MUM 19.33</strain>
    </source>
</reference>
<organism evidence="2 3">
    <name type="scientific">Emericellopsis cladophorae</name>
    <dbReference type="NCBI Taxonomy" id="2686198"/>
    <lineage>
        <taxon>Eukaryota</taxon>
        <taxon>Fungi</taxon>
        <taxon>Dikarya</taxon>
        <taxon>Ascomycota</taxon>
        <taxon>Pezizomycotina</taxon>
        <taxon>Sordariomycetes</taxon>
        <taxon>Hypocreomycetidae</taxon>
        <taxon>Hypocreales</taxon>
        <taxon>Bionectriaceae</taxon>
        <taxon>Emericellopsis</taxon>
    </lineage>
</organism>
<dbReference type="RefSeq" id="XP_051365661.1">
    <property type="nucleotide sequence ID" value="XM_051502473.1"/>
</dbReference>
<feature type="compositionally biased region" description="Polar residues" evidence="1">
    <location>
        <begin position="249"/>
        <end position="262"/>
    </location>
</feature>
<evidence type="ECO:0000256" key="1">
    <source>
        <dbReference type="SAM" id="MobiDB-lite"/>
    </source>
</evidence>
<gene>
    <name evidence="2" type="ORF">J7T54_007898</name>
</gene>
<accession>A0A9Q0BHJ1</accession>